<dbReference type="STRING" id="471853.Bcav_1882"/>
<sequence length="378" mass="36586">MRALLAAGAFTGTPSAVAAVRALAKGWASTAADELDEAPMSDGGVGLLAAVHAWRGGQTHAVTVAGPLGAPVPAAVLVTGTDEGGPVAYLEAGEAVGTHLAPDDASAAEAALHGTSVGVGQLLVAALELGARRVVLGAGDAATHDGGWGLLRALAGGEGAADPTADAAEVLAGARDRLAGVTLDVAAASGDPLVGLHGAGAALTTRTGLDAAQAQERESTLAPRLDALERAALALAPRALPVAGARTPARPARRTGSGVGGGVGFAASLLGARVHPGGRLVASELGLDARAGRADVVLTGSAVIDAAQIADGGPGIVAAVGHAASAHGVPVVVVGEHIGVGRRESAPIGVSALYEVDDDGAEAALAARAARVARTWSW</sequence>
<dbReference type="PANTHER" id="PTHR21599:SF0">
    <property type="entry name" value="GLYCERATE KINASE"/>
    <property type="match status" value="1"/>
</dbReference>
<evidence type="ECO:0000256" key="1">
    <source>
        <dbReference type="ARBA" id="ARBA00006284"/>
    </source>
</evidence>
<dbReference type="Proteomes" id="UP000007962">
    <property type="component" value="Chromosome"/>
</dbReference>
<dbReference type="Pfam" id="PF02595">
    <property type="entry name" value="Gly_kinase"/>
    <property type="match status" value="1"/>
</dbReference>
<dbReference type="InterPro" id="IPR036129">
    <property type="entry name" value="Glycerate_kinase_sf"/>
</dbReference>
<dbReference type="GO" id="GO:0008887">
    <property type="term" value="F:glycerate kinase activity"/>
    <property type="evidence" value="ECO:0007669"/>
    <property type="project" value="InterPro"/>
</dbReference>
<proteinExistence type="inferred from homology"/>
<evidence type="ECO:0000256" key="3">
    <source>
        <dbReference type="ARBA" id="ARBA00022777"/>
    </source>
</evidence>
<gene>
    <name evidence="5" type="ordered locus">Bcav_1882</name>
</gene>
<dbReference type="InterPro" id="IPR018197">
    <property type="entry name" value="Glycerate_kinase_RE-like"/>
</dbReference>
<dbReference type="AlphaFoldDB" id="C5C510"/>
<dbReference type="HOGENOM" id="CLU_730889_0_0_11"/>
<organism evidence="5 6">
    <name type="scientific">Beutenbergia cavernae (strain ATCC BAA-8 / DSM 12333 / CCUG 43141 / JCM 11478 / NBRC 16432 / NCIMB 13614 / HKI 0122)</name>
    <dbReference type="NCBI Taxonomy" id="471853"/>
    <lineage>
        <taxon>Bacteria</taxon>
        <taxon>Bacillati</taxon>
        <taxon>Actinomycetota</taxon>
        <taxon>Actinomycetes</taxon>
        <taxon>Micrococcales</taxon>
        <taxon>Beutenbergiaceae</taxon>
        <taxon>Beutenbergia</taxon>
    </lineage>
</organism>
<dbReference type="OrthoDB" id="9774290at2"/>
<keyword evidence="3 5" id="KW-0418">Kinase</keyword>
<reference evidence="5 6" key="1">
    <citation type="journal article" date="2009" name="Stand. Genomic Sci.">
        <title>Complete genome sequence of Beutenbergia cavernae type strain (HKI 0122).</title>
        <authorList>
            <person name="Land M."/>
            <person name="Pukall R."/>
            <person name="Abt B."/>
            <person name="Goker M."/>
            <person name="Rohde M."/>
            <person name="Glavina Del Rio T."/>
            <person name="Tice H."/>
            <person name="Copeland A."/>
            <person name="Cheng J.F."/>
            <person name="Lucas S."/>
            <person name="Chen F."/>
            <person name="Nolan M."/>
            <person name="Bruce D."/>
            <person name="Goodwin L."/>
            <person name="Pitluck S."/>
            <person name="Ivanova N."/>
            <person name="Mavromatis K."/>
            <person name="Ovchinnikova G."/>
            <person name="Pati A."/>
            <person name="Chen A."/>
            <person name="Palaniappan K."/>
            <person name="Hauser L."/>
            <person name="Chang Y.J."/>
            <person name="Jefferies C.C."/>
            <person name="Saunders E."/>
            <person name="Brettin T."/>
            <person name="Detter J.C."/>
            <person name="Han C."/>
            <person name="Chain P."/>
            <person name="Bristow J."/>
            <person name="Eisen J.A."/>
            <person name="Markowitz V."/>
            <person name="Hugenholtz P."/>
            <person name="Kyrpides N.C."/>
            <person name="Klenk H.P."/>
            <person name="Lapidus A."/>
        </authorList>
    </citation>
    <scope>NUCLEOTIDE SEQUENCE [LARGE SCALE GENOMIC DNA]</scope>
    <source>
        <strain evidence="6">ATCC BAA-8 / DSM 12333 / NBRC 16432</strain>
    </source>
</reference>
<keyword evidence="6" id="KW-1185">Reference proteome</keyword>
<dbReference type="eggNOG" id="COG1929">
    <property type="taxonomic scope" value="Bacteria"/>
</dbReference>
<evidence type="ECO:0000313" key="5">
    <source>
        <dbReference type="EMBL" id="ACQ80138.1"/>
    </source>
</evidence>
<dbReference type="EMBL" id="CP001618">
    <property type="protein sequence ID" value="ACQ80138.1"/>
    <property type="molecule type" value="Genomic_DNA"/>
</dbReference>
<keyword evidence="2" id="KW-0808">Transferase</keyword>
<comment type="similarity">
    <text evidence="1">Belongs to the glycerate kinase type-1 family.</text>
</comment>
<accession>C5C510</accession>
<feature type="chain" id="PRO_5002949301" evidence="4">
    <location>
        <begin position="19"/>
        <end position="378"/>
    </location>
</feature>
<dbReference type="KEGG" id="bcv:Bcav_1882"/>
<keyword evidence="4" id="KW-0732">Signal</keyword>
<dbReference type="RefSeq" id="WP_015882378.1">
    <property type="nucleotide sequence ID" value="NC_012669.1"/>
</dbReference>
<dbReference type="Gene3D" id="3.90.1510.10">
    <property type="entry name" value="Glycerate kinase, domain 2"/>
    <property type="match status" value="1"/>
</dbReference>
<dbReference type="GO" id="GO:0031388">
    <property type="term" value="P:organic acid phosphorylation"/>
    <property type="evidence" value="ECO:0007669"/>
    <property type="project" value="InterPro"/>
</dbReference>
<dbReference type="InterPro" id="IPR018193">
    <property type="entry name" value="Glyc_kinase_flavodox-like_fold"/>
</dbReference>
<name>C5C510_BEUC1</name>
<evidence type="ECO:0000313" key="6">
    <source>
        <dbReference type="Proteomes" id="UP000007962"/>
    </source>
</evidence>
<dbReference type="Gene3D" id="3.40.50.10350">
    <property type="entry name" value="Glycerate kinase, domain 1"/>
    <property type="match status" value="1"/>
</dbReference>
<evidence type="ECO:0000256" key="4">
    <source>
        <dbReference type="SAM" id="SignalP"/>
    </source>
</evidence>
<dbReference type="InterPro" id="IPR004381">
    <property type="entry name" value="Glycerate_kinase"/>
</dbReference>
<protein>
    <submittedName>
        <fullName evidence="5">Glycerate kinase</fullName>
    </submittedName>
</protein>
<dbReference type="SUPFAM" id="SSF110738">
    <property type="entry name" value="Glycerate kinase I"/>
    <property type="match status" value="1"/>
</dbReference>
<feature type="signal peptide" evidence="4">
    <location>
        <begin position="1"/>
        <end position="18"/>
    </location>
</feature>
<evidence type="ECO:0000256" key="2">
    <source>
        <dbReference type="ARBA" id="ARBA00022679"/>
    </source>
</evidence>
<dbReference type="PANTHER" id="PTHR21599">
    <property type="entry name" value="GLYCERATE KINASE"/>
    <property type="match status" value="1"/>
</dbReference>